<protein>
    <submittedName>
        <fullName evidence="4">Twitching motility protein PilT</fullName>
    </submittedName>
</protein>
<gene>
    <name evidence="4" type="ORF">PX52LOC_05081</name>
</gene>
<reference evidence="5" key="1">
    <citation type="submission" date="2019-08" db="EMBL/GenBank/DDBJ databases">
        <title>Limnoglobus roseus gen. nov., sp. nov., a novel freshwater planctomycete with a giant genome from the family Gemmataceae.</title>
        <authorList>
            <person name="Kulichevskaya I.S."/>
            <person name="Naumoff D.G."/>
            <person name="Miroshnikov K."/>
            <person name="Ivanova A."/>
            <person name="Philippov D.A."/>
            <person name="Hakobyan A."/>
            <person name="Rijpstra I.C."/>
            <person name="Sinninghe Damste J.S."/>
            <person name="Liesack W."/>
            <person name="Dedysh S.N."/>
        </authorList>
    </citation>
    <scope>NUCLEOTIDE SEQUENCE [LARGE SCALE GENOMIC DNA]</scope>
    <source>
        <strain evidence="5">PX52</strain>
    </source>
</reference>
<name>A0A5C1AIU1_9BACT</name>
<dbReference type="CDD" id="cd01131">
    <property type="entry name" value="PilT"/>
    <property type="match status" value="1"/>
</dbReference>
<dbReference type="KEGG" id="lrs:PX52LOC_05081"/>
<dbReference type="SUPFAM" id="SSF52540">
    <property type="entry name" value="P-loop containing nucleoside triphosphate hydrolases"/>
    <property type="match status" value="1"/>
</dbReference>
<dbReference type="InterPro" id="IPR006321">
    <property type="entry name" value="PilT/PilU"/>
</dbReference>
<dbReference type="InterPro" id="IPR050921">
    <property type="entry name" value="T4SS_GSP_E_ATPase"/>
</dbReference>
<sequence>MSEQQPHAAKHAPKPPVAGPAKPAAVAPAKPIAVTPVAAPPAAPIAGQGAGQPNVPRADQPGIIPLGSGYHNELFPLSPKPGIKDGTSKTGPYYINELGGLRIAEEVPGEPKINQLFRTVMLHEGSDLHLKSGLPGMMRLRNVIQRMNTPPIGNDLMWKLFQGIMNDKAHKQMDNDGGADFAHVVGDDECRFRVNMMKQRGKLAMVARRVNTSIPTFANLGLPPSIEKLCHYDQGMIILAGVTGSGKSTTIASMLEYINQNEALHILTIEDPIEFVFVDKMSVMNQREVYLDVVDWHVALKHAVREDPDIILVGEMRDQETFEAGVHAAETGHVVFGTIHASTAASTISRILDLFPPTQHHAVRQSLAFNLKAVVAQKLVPALKKSRTPTNEIMIMNPTIRDLILKSKDDKILDAIRIGFQEGMVDFTENLRQLVDRGDIDKATALEFAPNPEQLKMALKGIKVAAPGIL</sequence>
<organism evidence="4 5">
    <name type="scientific">Limnoglobus roseus</name>
    <dbReference type="NCBI Taxonomy" id="2598579"/>
    <lineage>
        <taxon>Bacteria</taxon>
        <taxon>Pseudomonadati</taxon>
        <taxon>Planctomycetota</taxon>
        <taxon>Planctomycetia</taxon>
        <taxon>Gemmatales</taxon>
        <taxon>Gemmataceae</taxon>
        <taxon>Limnoglobus</taxon>
    </lineage>
</organism>
<dbReference type="RefSeq" id="WP_178132569.1">
    <property type="nucleotide sequence ID" value="NZ_CP042425.1"/>
</dbReference>
<accession>A0A5C1AIU1</accession>
<dbReference type="GO" id="GO:0005524">
    <property type="term" value="F:ATP binding"/>
    <property type="evidence" value="ECO:0007669"/>
    <property type="project" value="InterPro"/>
</dbReference>
<dbReference type="PROSITE" id="PS00662">
    <property type="entry name" value="T2SP_E"/>
    <property type="match status" value="1"/>
</dbReference>
<evidence type="ECO:0000313" key="4">
    <source>
        <dbReference type="EMBL" id="QEL18067.1"/>
    </source>
</evidence>
<feature type="compositionally biased region" description="Low complexity" evidence="2">
    <location>
        <begin position="44"/>
        <end position="53"/>
    </location>
</feature>
<dbReference type="PANTHER" id="PTHR30486">
    <property type="entry name" value="TWITCHING MOTILITY PROTEIN PILT"/>
    <property type="match status" value="1"/>
</dbReference>
<dbReference type="InterPro" id="IPR027417">
    <property type="entry name" value="P-loop_NTPase"/>
</dbReference>
<dbReference type="NCBIfam" id="TIGR01420">
    <property type="entry name" value="pilT_fam"/>
    <property type="match status" value="1"/>
</dbReference>
<evidence type="ECO:0000259" key="3">
    <source>
        <dbReference type="PROSITE" id="PS00662"/>
    </source>
</evidence>
<dbReference type="Gene3D" id="3.30.450.90">
    <property type="match status" value="1"/>
</dbReference>
<evidence type="ECO:0000256" key="2">
    <source>
        <dbReference type="SAM" id="MobiDB-lite"/>
    </source>
</evidence>
<feature type="region of interest" description="Disordered" evidence="2">
    <location>
        <begin position="40"/>
        <end position="62"/>
    </location>
</feature>
<proteinExistence type="inferred from homology"/>
<keyword evidence="5" id="KW-1185">Reference proteome</keyword>
<dbReference type="Pfam" id="PF00437">
    <property type="entry name" value="T2SSE"/>
    <property type="match status" value="1"/>
</dbReference>
<dbReference type="GO" id="GO:0016887">
    <property type="term" value="F:ATP hydrolysis activity"/>
    <property type="evidence" value="ECO:0007669"/>
    <property type="project" value="InterPro"/>
</dbReference>
<dbReference type="PANTHER" id="PTHR30486:SF16">
    <property type="entry name" value="TWITCHING MOTILITY PROTEIN PILT"/>
    <property type="match status" value="1"/>
</dbReference>
<dbReference type="InterPro" id="IPR001482">
    <property type="entry name" value="T2SS/T4SS_dom"/>
</dbReference>
<dbReference type="EMBL" id="CP042425">
    <property type="protein sequence ID" value="QEL18067.1"/>
    <property type="molecule type" value="Genomic_DNA"/>
</dbReference>
<dbReference type="Proteomes" id="UP000324974">
    <property type="component" value="Chromosome"/>
</dbReference>
<evidence type="ECO:0000256" key="1">
    <source>
        <dbReference type="ARBA" id="ARBA00006611"/>
    </source>
</evidence>
<dbReference type="AlphaFoldDB" id="A0A5C1AIU1"/>
<comment type="similarity">
    <text evidence="1">Belongs to the GSP E family.</text>
</comment>
<feature type="domain" description="Bacterial type II secretion system protein E" evidence="3">
    <location>
        <begin position="304"/>
        <end position="318"/>
    </location>
</feature>
<feature type="region of interest" description="Disordered" evidence="2">
    <location>
        <begin position="1"/>
        <end position="26"/>
    </location>
</feature>
<evidence type="ECO:0000313" key="5">
    <source>
        <dbReference type="Proteomes" id="UP000324974"/>
    </source>
</evidence>
<dbReference type="Gene3D" id="3.40.50.300">
    <property type="entry name" value="P-loop containing nucleotide triphosphate hydrolases"/>
    <property type="match status" value="1"/>
</dbReference>